<name>A0ABR9HLL3_9ACTN</name>
<feature type="region of interest" description="Disordered" evidence="1">
    <location>
        <begin position="1"/>
        <end position="23"/>
    </location>
</feature>
<accession>A0ABR9HLL3</accession>
<comment type="caution">
    <text evidence="2">The sequence shown here is derived from an EMBL/GenBank/DDBJ whole genome shotgun (WGS) entry which is preliminary data.</text>
</comment>
<evidence type="ECO:0000313" key="2">
    <source>
        <dbReference type="EMBL" id="MBE1459939.1"/>
    </source>
</evidence>
<dbReference type="EMBL" id="JADBDY010000001">
    <property type="protein sequence ID" value="MBE1459939.1"/>
    <property type="molecule type" value="Genomic_DNA"/>
</dbReference>
<evidence type="ECO:0000313" key="3">
    <source>
        <dbReference type="Proteomes" id="UP000598217"/>
    </source>
</evidence>
<evidence type="ECO:0000256" key="1">
    <source>
        <dbReference type="SAM" id="MobiDB-lite"/>
    </source>
</evidence>
<feature type="compositionally biased region" description="Basic and acidic residues" evidence="1">
    <location>
        <begin position="10"/>
        <end position="23"/>
    </location>
</feature>
<proteinExistence type="predicted"/>
<keyword evidence="3" id="KW-1185">Reference proteome</keyword>
<reference evidence="2 3" key="1">
    <citation type="submission" date="2020-10" db="EMBL/GenBank/DDBJ databases">
        <title>Sequencing the genomes of 1000 actinobacteria strains.</title>
        <authorList>
            <person name="Klenk H.-P."/>
        </authorList>
    </citation>
    <scope>NUCLEOTIDE SEQUENCE [LARGE SCALE GENOMIC DNA]</scope>
    <source>
        <strain evidence="2 3">DSM 45157</strain>
    </source>
</reference>
<protein>
    <submittedName>
        <fullName evidence="2">2-oxo-4-hydroxy-4-carboxy--5-ureidoimidazoline (OHCU) decarboxylase</fullName>
    </submittedName>
</protein>
<organism evidence="2 3">
    <name type="scientific">Nocardiopsis terrae</name>
    <dbReference type="NCBI Taxonomy" id="372655"/>
    <lineage>
        <taxon>Bacteria</taxon>
        <taxon>Bacillati</taxon>
        <taxon>Actinomycetota</taxon>
        <taxon>Actinomycetes</taxon>
        <taxon>Streptosporangiales</taxon>
        <taxon>Nocardiopsidaceae</taxon>
        <taxon>Nocardiopsis</taxon>
    </lineage>
</organism>
<dbReference type="Proteomes" id="UP000598217">
    <property type="component" value="Unassembled WGS sequence"/>
</dbReference>
<gene>
    <name evidence="2" type="ORF">H4W79_004153</name>
</gene>
<sequence length="105" mass="12882">MSAEPEEDDGRTPRQRDRDRKYRDHVARLQRRERLEGCVTEVRRIYQSLRYRAERGSQEWSEFDELWRHHSEVEKTVFLLPVAEQERILEEYPKLAHQLKAKYGR</sequence>
<dbReference type="RefSeq" id="WP_191274139.1">
    <property type="nucleotide sequence ID" value="NZ_BMXJ01000007.1"/>
</dbReference>